<evidence type="ECO:0000256" key="1">
    <source>
        <dbReference type="SAM" id="MobiDB-lite"/>
    </source>
</evidence>
<dbReference type="SUPFAM" id="SSF63501">
    <property type="entry name" value="Frizzled cysteine-rich domain"/>
    <property type="match status" value="1"/>
</dbReference>
<keyword evidence="3" id="KW-0732">Signal</keyword>
<keyword evidence="2" id="KW-0812">Transmembrane</keyword>
<feature type="compositionally biased region" description="Basic residues" evidence="1">
    <location>
        <begin position="864"/>
        <end position="877"/>
    </location>
</feature>
<feature type="region of interest" description="Disordered" evidence="1">
    <location>
        <begin position="538"/>
        <end position="565"/>
    </location>
</feature>
<evidence type="ECO:0000256" key="3">
    <source>
        <dbReference type="SAM" id="SignalP"/>
    </source>
</evidence>
<feature type="compositionally biased region" description="Polar residues" evidence="1">
    <location>
        <begin position="668"/>
        <end position="682"/>
    </location>
</feature>
<sequence length="929" mass="100060">MKTTVLLSLSAALSVLASSVSAAVTVRGHVATAASAKTPSMEAAGECRILKQESTLCPSIQYLTNIQSPIRAEMRIQEHIDAVPKELNDLQASCLQVLQEALCLVEFPKCKGQTQQVLPVCQSVRERVERICSEPFQKLHAEGLTNNDEDNEASIMISRVRDQLFPPAALDPKRWAASAAVQEPDCVSWDDHGLGSSPIDNIRIVNDLDDDAAVDGDAEVDAEVGDVLVRSTLETRHLSRRERGSKKHHHHHHHHKAQKRDAISVSSEEADKKVDAEAEAVVAPLVSIRADTPSAQGIYAINKDEPKISISKPAAAADDKGKKVDDSKILVHETLGHSESSGNSPGQRVLIQGGSSDNADPAKSVENLGKASEGHPVDKDAAKAEGEAAGDNAHAHKGTVLMAAVPILLVMGAIAGFTIYRRYYEKGFNQGGRNDSRVDHPNDGYHQRDLPIRKGSPIHFDRTFLNTIHSPPPTATYLHDPDSPSRNYHQHSPTSIAAGNLLKRPTPSAGSVGKNRFQELSRSYDFGAGLRSIKNALTRSGNNSREGALNQAGNGNGSGSAGSLSGRNSAQYAGAFGAGGHSIAKIGSHPGLNALERQQLQAQFGSGVGGSGSSSSAAAAAARFPDVHNTAAQEHSIVWGQYSANDEHDVYQDASSALASNLGAARKSGSTNSLSMLNSSGKYSHHHRQRSSDRQQQQQRPGSPRDSIGDFLSPESPSMLTREELMRRRDLYSEGYTFGSETASIGDDAHSGTDLLFDARDHFFDLGGSEKIAAAAAQMIDEEMDMYLEMEKEESPFVVDDYNSMNPSPYEPKVLTRQMLERRQSIQKTAALREKEISEKSATVASNVGNDEAAAKAAKSQSKKDKRKLAKQAKKQQKQQGFTATKVEEVFDEKQAMQAQDAAAAAVVTDTEVEQATHVLGCDSPDWRE</sequence>
<evidence type="ECO:0008006" key="6">
    <source>
        <dbReference type="Google" id="ProtNLM"/>
    </source>
</evidence>
<feature type="transmembrane region" description="Helical" evidence="2">
    <location>
        <begin position="400"/>
        <end position="420"/>
    </location>
</feature>
<feature type="compositionally biased region" description="Basic residues" evidence="1">
    <location>
        <begin position="238"/>
        <end position="258"/>
    </location>
</feature>
<dbReference type="Gene3D" id="1.10.2000.10">
    <property type="entry name" value="Frizzled cysteine-rich domain"/>
    <property type="match status" value="1"/>
</dbReference>
<dbReference type="OrthoDB" id="2423135at2759"/>
<name>A0A197KBE2_9FUNG</name>
<keyword evidence="2" id="KW-1133">Transmembrane helix</keyword>
<protein>
    <recommendedName>
        <fullName evidence="6">FZ domain-containing protein</fullName>
    </recommendedName>
</protein>
<feature type="region of interest" description="Disordered" evidence="1">
    <location>
        <begin position="480"/>
        <end position="515"/>
    </location>
</feature>
<gene>
    <name evidence="4" type="ORF">K457DRAFT_13602</name>
</gene>
<feature type="region of interest" description="Disordered" evidence="1">
    <location>
        <begin position="668"/>
        <end position="723"/>
    </location>
</feature>
<feature type="signal peptide" evidence="3">
    <location>
        <begin position="1"/>
        <end position="22"/>
    </location>
</feature>
<dbReference type="Proteomes" id="UP000078512">
    <property type="component" value="Unassembled WGS sequence"/>
</dbReference>
<feature type="compositionally biased region" description="Basic and acidic residues" evidence="1">
    <location>
        <begin position="434"/>
        <end position="452"/>
    </location>
</feature>
<proteinExistence type="predicted"/>
<feature type="region of interest" description="Disordered" evidence="1">
    <location>
        <begin position="334"/>
        <end position="378"/>
    </location>
</feature>
<evidence type="ECO:0000313" key="4">
    <source>
        <dbReference type="EMBL" id="OAQ35032.1"/>
    </source>
</evidence>
<evidence type="ECO:0000313" key="5">
    <source>
        <dbReference type="Proteomes" id="UP000078512"/>
    </source>
</evidence>
<feature type="region of interest" description="Disordered" evidence="1">
    <location>
        <begin position="851"/>
        <end position="884"/>
    </location>
</feature>
<evidence type="ECO:0000256" key="2">
    <source>
        <dbReference type="SAM" id="Phobius"/>
    </source>
</evidence>
<feature type="compositionally biased region" description="Polar residues" evidence="1">
    <location>
        <begin position="484"/>
        <end position="497"/>
    </location>
</feature>
<organism evidence="4 5">
    <name type="scientific">Linnemannia elongata AG-77</name>
    <dbReference type="NCBI Taxonomy" id="1314771"/>
    <lineage>
        <taxon>Eukaryota</taxon>
        <taxon>Fungi</taxon>
        <taxon>Fungi incertae sedis</taxon>
        <taxon>Mucoromycota</taxon>
        <taxon>Mortierellomycotina</taxon>
        <taxon>Mortierellomycetes</taxon>
        <taxon>Mortierellales</taxon>
        <taxon>Mortierellaceae</taxon>
        <taxon>Linnemannia</taxon>
    </lineage>
</organism>
<dbReference type="EMBL" id="KV442015">
    <property type="protein sequence ID" value="OAQ35032.1"/>
    <property type="molecule type" value="Genomic_DNA"/>
</dbReference>
<feature type="region of interest" description="Disordered" evidence="1">
    <location>
        <begin position="428"/>
        <end position="452"/>
    </location>
</feature>
<feature type="region of interest" description="Disordered" evidence="1">
    <location>
        <begin position="235"/>
        <end position="271"/>
    </location>
</feature>
<dbReference type="InterPro" id="IPR036790">
    <property type="entry name" value="Frizzled_dom_sf"/>
</dbReference>
<keyword evidence="2" id="KW-0472">Membrane</keyword>
<keyword evidence="5" id="KW-1185">Reference proteome</keyword>
<feature type="compositionally biased region" description="Polar residues" evidence="1">
    <location>
        <begin position="337"/>
        <end position="346"/>
    </location>
</feature>
<feature type="chain" id="PRO_5008276741" description="FZ domain-containing protein" evidence="3">
    <location>
        <begin position="23"/>
        <end position="929"/>
    </location>
</feature>
<accession>A0A197KBE2</accession>
<feature type="compositionally biased region" description="Low complexity" evidence="1">
    <location>
        <begin position="694"/>
        <end position="706"/>
    </location>
</feature>
<reference evidence="4 5" key="1">
    <citation type="submission" date="2016-05" db="EMBL/GenBank/DDBJ databases">
        <title>Genome sequencing reveals origins of a unique bacterial endosymbiosis in the earliest lineages of terrestrial Fungi.</title>
        <authorList>
            <consortium name="DOE Joint Genome Institute"/>
            <person name="Uehling J."/>
            <person name="Gryganskyi A."/>
            <person name="Hameed K."/>
            <person name="Tschaplinski T."/>
            <person name="Misztal P."/>
            <person name="Wu S."/>
            <person name="Desiro A."/>
            <person name="Vande Pol N."/>
            <person name="Du Z.-Y."/>
            <person name="Zienkiewicz A."/>
            <person name="Zienkiewicz K."/>
            <person name="Morin E."/>
            <person name="Tisserant E."/>
            <person name="Splivallo R."/>
            <person name="Hainaut M."/>
            <person name="Henrissat B."/>
            <person name="Ohm R."/>
            <person name="Kuo A."/>
            <person name="Yan J."/>
            <person name="Lipzen A."/>
            <person name="Nolan M."/>
            <person name="Labutti K."/>
            <person name="Barry K."/>
            <person name="Goldstein A."/>
            <person name="Labbe J."/>
            <person name="Schadt C."/>
            <person name="Tuskan G."/>
            <person name="Grigoriev I."/>
            <person name="Martin F."/>
            <person name="Vilgalys R."/>
            <person name="Bonito G."/>
        </authorList>
    </citation>
    <scope>NUCLEOTIDE SEQUENCE [LARGE SCALE GENOMIC DNA]</scope>
    <source>
        <strain evidence="4 5">AG-77</strain>
    </source>
</reference>
<dbReference type="AlphaFoldDB" id="A0A197KBE2"/>